<reference evidence="3" key="1">
    <citation type="journal article" date="2019" name="Int. J. Syst. Evol. Microbiol.">
        <title>The Global Catalogue of Microorganisms (GCM) 10K type strain sequencing project: providing services to taxonomists for standard genome sequencing and annotation.</title>
        <authorList>
            <consortium name="The Broad Institute Genomics Platform"/>
            <consortium name="The Broad Institute Genome Sequencing Center for Infectious Disease"/>
            <person name="Wu L."/>
            <person name="Ma J."/>
        </authorList>
    </citation>
    <scope>NUCLEOTIDE SEQUENCE [LARGE SCALE GENOMIC DNA]</scope>
    <source>
        <strain evidence="3">JCM 11650</strain>
    </source>
</reference>
<name>A0ABW4Q3X6_9MICO</name>
<comment type="caution">
    <text evidence="2">The sequence shown here is derived from an EMBL/GenBank/DDBJ whole genome shotgun (WGS) entry which is preliminary data.</text>
</comment>
<gene>
    <name evidence="2" type="ORF">ACFSDA_15255</name>
</gene>
<evidence type="ECO:0000313" key="2">
    <source>
        <dbReference type="EMBL" id="MFD1836421.1"/>
    </source>
</evidence>
<organism evidence="2 3">
    <name type="scientific">Brachybacterium rhamnosum</name>
    <dbReference type="NCBI Taxonomy" id="173361"/>
    <lineage>
        <taxon>Bacteria</taxon>
        <taxon>Bacillati</taxon>
        <taxon>Actinomycetota</taxon>
        <taxon>Actinomycetes</taxon>
        <taxon>Micrococcales</taxon>
        <taxon>Dermabacteraceae</taxon>
        <taxon>Brachybacterium</taxon>
    </lineage>
</organism>
<dbReference type="EMBL" id="JBHUFL010000003">
    <property type="protein sequence ID" value="MFD1836421.1"/>
    <property type="molecule type" value="Genomic_DNA"/>
</dbReference>
<feature type="compositionally biased region" description="Low complexity" evidence="1">
    <location>
        <begin position="49"/>
        <end position="60"/>
    </location>
</feature>
<dbReference type="Proteomes" id="UP001597280">
    <property type="component" value="Unassembled WGS sequence"/>
</dbReference>
<protein>
    <submittedName>
        <fullName evidence="2">Uncharacterized protein</fullName>
    </submittedName>
</protein>
<keyword evidence="3" id="KW-1185">Reference proteome</keyword>
<accession>A0ABW4Q3X6</accession>
<evidence type="ECO:0000256" key="1">
    <source>
        <dbReference type="SAM" id="MobiDB-lite"/>
    </source>
</evidence>
<dbReference type="RefSeq" id="WP_343905884.1">
    <property type="nucleotide sequence ID" value="NZ_BAAAIS010000003.1"/>
</dbReference>
<feature type="region of interest" description="Disordered" evidence="1">
    <location>
        <begin position="49"/>
        <end position="69"/>
    </location>
</feature>
<evidence type="ECO:0000313" key="3">
    <source>
        <dbReference type="Proteomes" id="UP001597280"/>
    </source>
</evidence>
<proteinExistence type="predicted"/>
<sequence>MADSKVKATVAHNQVIDGKPYKPGDTVSLDGKLAKVLANRGAVQINEAVKASPSKAAADADAGKKEASK</sequence>